<evidence type="ECO:0008006" key="4">
    <source>
        <dbReference type="Google" id="ProtNLM"/>
    </source>
</evidence>
<feature type="signal peptide" evidence="1">
    <location>
        <begin position="1"/>
        <end position="21"/>
    </location>
</feature>
<sequence>MKTTFLTNALIALSLPFMVSSAPTVVPRSTEITAKQITTIAPQSSSCANAPAQGQCATAAQAAKHINNSFKTYKVTNAAEQAALISLMALESGQFKYNKNQGGNPGQGTRNMQSAAFNTKYASSLSGLSSKLSGVSSDPNQVLELLLSNEDYDFGSAAWFLTTQCSKSVRSSLQAGTEAGWEQYITGCVGTTVTSDRKQFWQRAMKALGVN</sequence>
<evidence type="ECO:0000313" key="2">
    <source>
        <dbReference type="EMBL" id="OJJ38485.1"/>
    </source>
</evidence>
<protein>
    <recommendedName>
        <fullName evidence="4">Transglycosylase SLT domain-containing protein</fullName>
    </recommendedName>
</protein>
<accession>A0A1L9RU86</accession>
<name>A0A1L9RU86_ASPWE</name>
<keyword evidence="3" id="KW-1185">Reference proteome</keyword>
<dbReference type="VEuPathDB" id="FungiDB:ASPWEDRAFT_325629"/>
<evidence type="ECO:0000313" key="3">
    <source>
        <dbReference type="Proteomes" id="UP000184383"/>
    </source>
</evidence>
<dbReference type="Proteomes" id="UP000184383">
    <property type="component" value="Unassembled WGS sequence"/>
</dbReference>
<reference evidence="3" key="1">
    <citation type="journal article" date="2017" name="Genome Biol.">
        <title>Comparative genomics reveals high biological diversity and specific adaptations in the industrially and medically important fungal genus Aspergillus.</title>
        <authorList>
            <person name="de Vries R.P."/>
            <person name="Riley R."/>
            <person name="Wiebenga A."/>
            <person name="Aguilar-Osorio G."/>
            <person name="Amillis S."/>
            <person name="Uchima C.A."/>
            <person name="Anderluh G."/>
            <person name="Asadollahi M."/>
            <person name="Askin M."/>
            <person name="Barry K."/>
            <person name="Battaglia E."/>
            <person name="Bayram O."/>
            <person name="Benocci T."/>
            <person name="Braus-Stromeyer S.A."/>
            <person name="Caldana C."/>
            <person name="Canovas D."/>
            <person name="Cerqueira G.C."/>
            <person name="Chen F."/>
            <person name="Chen W."/>
            <person name="Choi C."/>
            <person name="Clum A."/>
            <person name="Dos Santos R.A."/>
            <person name="Damasio A.R."/>
            <person name="Diallinas G."/>
            <person name="Emri T."/>
            <person name="Fekete E."/>
            <person name="Flipphi M."/>
            <person name="Freyberg S."/>
            <person name="Gallo A."/>
            <person name="Gournas C."/>
            <person name="Habgood R."/>
            <person name="Hainaut M."/>
            <person name="Harispe M.L."/>
            <person name="Henrissat B."/>
            <person name="Hilden K.S."/>
            <person name="Hope R."/>
            <person name="Hossain A."/>
            <person name="Karabika E."/>
            <person name="Karaffa L."/>
            <person name="Karanyi Z."/>
            <person name="Krasevec N."/>
            <person name="Kuo A."/>
            <person name="Kusch H."/>
            <person name="LaButti K."/>
            <person name="Lagendijk E.L."/>
            <person name="Lapidus A."/>
            <person name="Levasseur A."/>
            <person name="Lindquist E."/>
            <person name="Lipzen A."/>
            <person name="Logrieco A.F."/>
            <person name="MacCabe A."/>
            <person name="Maekelae M.R."/>
            <person name="Malavazi I."/>
            <person name="Melin P."/>
            <person name="Meyer V."/>
            <person name="Mielnichuk N."/>
            <person name="Miskei M."/>
            <person name="Molnar A.P."/>
            <person name="Mule G."/>
            <person name="Ngan C.Y."/>
            <person name="Orejas M."/>
            <person name="Orosz E."/>
            <person name="Ouedraogo J.P."/>
            <person name="Overkamp K.M."/>
            <person name="Park H.-S."/>
            <person name="Perrone G."/>
            <person name="Piumi F."/>
            <person name="Punt P.J."/>
            <person name="Ram A.F."/>
            <person name="Ramon A."/>
            <person name="Rauscher S."/>
            <person name="Record E."/>
            <person name="Riano-Pachon D.M."/>
            <person name="Robert V."/>
            <person name="Roehrig J."/>
            <person name="Ruller R."/>
            <person name="Salamov A."/>
            <person name="Salih N.S."/>
            <person name="Samson R.A."/>
            <person name="Sandor E."/>
            <person name="Sanguinetti M."/>
            <person name="Schuetze T."/>
            <person name="Sepcic K."/>
            <person name="Shelest E."/>
            <person name="Sherlock G."/>
            <person name="Sophianopoulou V."/>
            <person name="Squina F.M."/>
            <person name="Sun H."/>
            <person name="Susca A."/>
            <person name="Todd R.B."/>
            <person name="Tsang A."/>
            <person name="Unkles S.E."/>
            <person name="van de Wiele N."/>
            <person name="van Rossen-Uffink D."/>
            <person name="Oliveira J.V."/>
            <person name="Vesth T.C."/>
            <person name="Visser J."/>
            <person name="Yu J.-H."/>
            <person name="Zhou M."/>
            <person name="Andersen M.R."/>
            <person name="Archer D.B."/>
            <person name="Baker S.E."/>
            <person name="Benoit I."/>
            <person name="Brakhage A.A."/>
            <person name="Braus G.H."/>
            <person name="Fischer R."/>
            <person name="Frisvad J.C."/>
            <person name="Goldman G.H."/>
            <person name="Houbraken J."/>
            <person name="Oakley B."/>
            <person name="Pocsi I."/>
            <person name="Scazzocchio C."/>
            <person name="Seiboth B."/>
            <person name="vanKuyk P.A."/>
            <person name="Wortman J."/>
            <person name="Dyer P.S."/>
            <person name="Grigoriev I.V."/>
        </authorList>
    </citation>
    <scope>NUCLEOTIDE SEQUENCE [LARGE SCALE GENOMIC DNA]</scope>
    <source>
        <strain evidence="3">DTO 134E9</strain>
    </source>
</reference>
<dbReference type="OrthoDB" id="2349272at2759"/>
<dbReference type="AlphaFoldDB" id="A0A1L9RU86"/>
<feature type="chain" id="PRO_5013177194" description="Transglycosylase SLT domain-containing protein" evidence="1">
    <location>
        <begin position="22"/>
        <end position="211"/>
    </location>
</feature>
<dbReference type="GeneID" id="63749535"/>
<proteinExistence type="predicted"/>
<organism evidence="2 3">
    <name type="scientific">Aspergillus wentii DTO 134E9</name>
    <dbReference type="NCBI Taxonomy" id="1073089"/>
    <lineage>
        <taxon>Eukaryota</taxon>
        <taxon>Fungi</taxon>
        <taxon>Dikarya</taxon>
        <taxon>Ascomycota</taxon>
        <taxon>Pezizomycotina</taxon>
        <taxon>Eurotiomycetes</taxon>
        <taxon>Eurotiomycetidae</taxon>
        <taxon>Eurotiales</taxon>
        <taxon>Aspergillaceae</taxon>
        <taxon>Aspergillus</taxon>
        <taxon>Aspergillus subgen. Cremei</taxon>
    </lineage>
</organism>
<dbReference type="RefSeq" id="XP_040692161.1">
    <property type="nucleotide sequence ID" value="XM_040833687.1"/>
</dbReference>
<keyword evidence="1" id="KW-0732">Signal</keyword>
<dbReference type="EMBL" id="KV878210">
    <property type="protein sequence ID" value="OJJ38485.1"/>
    <property type="molecule type" value="Genomic_DNA"/>
</dbReference>
<evidence type="ECO:0000256" key="1">
    <source>
        <dbReference type="SAM" id="SignalP"/>
    </source>
</evidence>
<gene>
    <name evidence="2" type="ORF">ASPWEDRAFT_325629</name>
</gene>